<dbReference type="Pfam" id="PF16065">
    <property type="entry name" value="DUF4807"/>
    <property type="match status" value="1"/>
</dbReference>
<reference evidence="1 2" key="1">
    <citation type="submission" date="2024-11" db="EMBL/GenBank/DDBJ databases">
        <title>Chromosome-level genome assembly of the freshwater bivalve Anodonta woodiana.</title>
        <authorList>
            <person name="Chen X."/>
        </authorList>
    </citation>
    <scope>NUCLEOTIDE SEQUENCE [LARGE SCALE GENOMIC DNA]</scope>
    <source>
        <strain evidence="1">MN2024</strain>
        <tissue evidence="1">Gills</tissue>
    </source>
</reference>
<keyword evidence="2" id="KW-1185">Reference proteome</keyword>
<evidence type="ECO:0000313" key="1">
    <source>
        <dbReference type="EMBL" id="KAL3857925.1"/>
    </source>
</evidence>
<proteinExistence type="predicted"/>
<dbReference type="AlphaFoldDB" id="A0ABD3V8U0"/>
<gene>
    <name evidence="1" type="ORF">ACJMK2_012550</name>
</gene>
<comment type="caution">
    <text evidence="1">The sequence shown here is derived from an EMBL/GenBank/DDBJ whole genome shotgun (WGS) entry which is preliminary data.</text>
</comment>
<dbReference type="PANTHER" id="PTHR36693:SF1">
    <property type="entry name" value="GH02722P"/>
    <property type="match status" value="1"/>
</dbReference>
<protein>
    <submittedName>
        <fullName evidence="1">Uncharacterized protein</fullName>
    </submittedName>
</protein>
<evidence type="ECO:0000313" key="2">
    <source>
        <dbReference type="Proteomes" id="UP001634394"/>
    </source>
</evidence>
<dbReference type="EMBL" id="JBJQND010000013">
    <property type="protein sequence ID" value="KAL3857925.1"/>
    <property type="molecule type" value="Genomic_DNA"/>
</dbReference>
<sequence length="319" mass="37192">MAHLLLCTRVEDTILDFQIFGHGLAPSCLEYTNVLARIYDHVVQQDMFVFIQHEPVSIIYNNETIPQPNKSKRNVSYVRRSSVDIFDEAALECCQRKDFDILFKVSLIPVLPTLRCIVDVNAHLAALIFRHFMTSAVFRHRCLKLVKQWFQFETGLDMDLVSKIKNIYSVVLYVPYLIDIRVKEPKLHLSLGWCKRIECLVQKRVYMEEIMAWLSTLGGAFSSMGDYFDHFAEKAGKISMRQLKVAIEMGNPILASICRLFYAQSLMQRGKLKLSKIIIRSENRIARQLKTNDQQVVRICQALWSKLQYLYTCRKKKNR</sequence>
<dbReference type="InterPro" id="IPR032072">
    <property type="entry name" value="DUF4807"/>
</dbReference>
<dbReference type="PANTHER" id="PTHR36693">
    <property type="entry name" value="GH02722P"/>
    <property type="match status" value="1"/>
</dbReference>
<organism evidence="1 2">
    <name type="scientific">Sinanodonta woodiana</name>
    <name type="common">Chinese pond mussel</name>
    <name type="synonym">Anodonta woodiana</name>
    <dbReference type="NCBI Taxonomy" id="1069815"/>
    <lineage>
        <taxon>Eukaryota</taxon>
        <taxon>Metazoa</taxon>
        <taxon>Spiralia</taxon>
        <taxon>Lophotrochozoa</taxon>
        <taxon>Mollusca</taxon>
        <taxon>Bivalvia</taxon>
        <taxon>Autobranchia</taxon>
        <taxon>Heteroconchia</taxon>
        <taxon>Palaeoheterodonta</taxon>
        <taxon>Unionida</taxon>
        <taxon>Unionoidea</taxon>
        <taxon>Unionidae</taxon>
        <taxon>Unioninae</taxon>
        <taxon>Sinanodonta</taxon>
    </lineage>
</organism>
<name>A0ABD3V8U0_SINWO</name>
<accession>A0ABD3V8U0</accession>
<dbReference type="Proteomes" id="UP001634394">
    <property type="component" value="Unassembled WGS sequence"/>
</dbReference>